<evidence type="ECO:0000313" key="14">
    <source>
        <dbReference type="EMBL" id="KUK86613.1"/>
    </source>
</evidence>
<dbReference type="Pfam" id="PF18075">
    <property type="entry name" value="FtsX_ECD"/>
    <property type="match status" value="1"/>
</dbReference>
<accession>A0A101I0R9</accession>
<evidence type="ECO:0000256" key="7">
    <source>
        <dbReference type="ARBA" id="ARBA00022989"/>
    </source>
</evidence>
<reference evidence="15" key="1">
    <citation type="journal article" date="2015" name="MBio">
        <title>Genome-Resolved Metagenomic Analysis Reveals Roles for Candidate Phyla and Other Microbial Community Members in Biogeochemical Transformations in Oil Reservoirs.</title>
        <authorList>
            <person name="Hu P."/>
            <person name="Tom L."/>
            <person name="Singh A."/>
            <person name="Thomas B.C."/>
            <person name="Baker B.J."/>
            <person name="Piceno Y.M."/>
            <person name="Andersen G.L."/>
            <person name="Banfield J.F."/>
        </authorList>
    </citation>
    <scope>NUCLEOTIDE SEQUENCE [LARGE SCALE GENOMIC DNA]</scope>
</reference>
<keyword evidence="8 10" id="KW-0472">Membrane</keyword>
<evidence type="ECO:0000259" key="13">
    <source>
        <dbReference type="Pfam" id="PF18075"/>
    </source>
</evidence>
<organism evidence="14 15">
    <name type="scientific">candidate division TA06 bacterium 34_109</name>
    <dbReference type="NCBI Taxonomy" id="1635277"/>
    <lineage>
        <taxon>Bacteria</taxon>
        <taxon>Bacteria division TA06</taxon>
    </lineage>
</organism>
<evidence type="ECO:0000256" key="4">
    <source>
        <dbReference type="ARBA" id="ARBA00022475"/>
    </source>
</evidence>
<name>A0A101I0R9_UNCT6</name>
<evidence type="ECO:0000256" key="8">
    <source>
        <dbReference type="ARBA" id="ARBA00023136"/>
    </source>
</evidence>
<gene>
    <name evidence="14" type="ORF">XE03_1402</name>
</gene>
<proteinExistence type="inferred from homology"/>
<evidence type="ECO:0000256" key="1">
    <source>
        <dbReference type="ARBA" id="ARBA00004651"/>
    </source>
</evidence>
<keyword evidence="4 10" id="KW-1003">Cell membrane</keyword>
<dbReference type="Gene3D" id="3.30.70.3040">
    <property type="match status" value="1"/>
</dbReference>
<keyword evidence="9 10" id="KW-0131">Cell cycle</keyword>
<feature type="transmembrane region" description="Helical" evidence="11">
    <location>
        <begin position="223"/>
        <end position="241"/>
    </location>
</feature>
<dbReference type="GO" id="GO:0005886">
    <property type="term" value="C:plasma membrane"/>
    <property type="evidence" value="ECO:0007669"/>
    <property type="project" value="UniProtKB-SubCell"/>
</dbReference>
<feature type="domain" description="FtsX extracellular" evidence="13">
    <location>
        <begin position="54"/>
        <end position="150"/>
    </location>
</feature>
<dbReference type="Proteomes" id="UP000053467">
    <property type="component" value="Unassembled WGS sequence"/>
</dbReference>
<feature type="transmembrane region" description="Helical" evidence="11">
    <location>
        <begin position="166"/>
        <end position="187"/>
    </location>
</feature>
<keyword evidence="5 10" id="KW-0132">Cell division</keyword>
<comment type="caution">
    <text evidence="14">The sequence shown here is derived from an EMBL/GenBank/DDBJ whole genome shotgun (WGS) entry which is preliminary data.</text>
</comment>
<keyword evidence="6 11" id="KW-0812">Transmembrane</keyword>
<evidence type="ECO:0000256" key="5">
    <source>
        <dbReference type="ARBA" id="ARBA00022618"/>
    </source>
</evidence>
<evidence type="ECO:0000256" key="6">
    <source>
        <dbReference type="ARBA" id="ARBA00022692"/>
    </source>
</evidence>
<dbReference type="PIRSF" id="PIRSF003097">
    <property type="entry name" value="FtsX"/>
    <property type="match status" value="1"/>
</dbReference>
<evidence type="ECO:0000256" key="3">
    <source>
        <dbReference type="ARBA" id="ARBA00021907"/>
    </source>
</evidence>
<evidence type="ECO:0000256" key="2">
    <source>
        <dbReference type="ARBA" id="ARBA00007379"/>
    </source>
</evidence>
<dbReference type="PANTHER" id="PTHR47755:SF1">
    <property type="entry name" value="CELL DIVISION PROTEIN FTSX"/>
    <property type="match status" value="1"/>
</dbReference>
<dbReference type="EMBL" id="LGGX01000015">
    <property type="protein sequence ID" value="KUK86613.1"/>
    <property type="molecule type" value="Genomic_DNA"/>
</dbReference>
<evidence type="ECO:0000256" key="11">
    <source>
        <dbReference type="SAM" id="Phobius"/>
    </source>
</evidence>
<dbReference type="AlphaFoldDB" id="A0A101I0R9"/>
<dbReference type="PANTHER" id="PTHR47755">
    <property type="entry name" value="CELL DIVISION PROTEIN FTSX"/>
    <property type="match status" value="1"/>
</dbReference>
<feature type="transmembrane region" description="Helical" evidence="11">
    <location>
        <begin position="253"/>
        <end position="276"/>
    </location>
</feature>
<dbReference type="Pfam" id="PF02687">
    <property type="entry name" value="FtsX"/>
    <property type="match status" value="1"/>
</dbReference>
<keyword evidence="7 11" id="KW-1133">Transmembrane helix</keyword>
<sequence>MIYIFQETFKGFFKNKSMNLITIGTITVAIFIFGLFMAGTTNLLNVIRIAEDRIEMVVYLKEDISEEQIEDLQKNISTILGVQSTQFVSKEEALQQFKNDLKEDATLLQAFETNPLPPSIKVNISMSFKTPEYLKEISDKIKIFEGVDDIDYGSEWIKELDKLVKILFFIDIFLGIIIIFASIFIVFNTIRLTVYARKEQIDIMDLVGAKETYIELPYIIEGMVYGFLGSLISTLILYLLVETISKKIPNIIFMNSNAVFFFIFFGTILGFIGSFLSVKQCINEIREMKRDDNLKRTLKKSF</sequence>
<dbReference type="InterPro" id="IPR003838">
    <property type="entry name" value="ABC3_permease_C"/>
</dbReference>
<dbReference type="GO" id="GO:0051301">
    <property type="term" value="P:cell division"/>
    <property type="evidence" value="ECO:0007669"/>
    <property type="project" value="UniProtKB-KW"/>
</dbReference>
<feature type="domain" description="ABC3 transporter permease C-terminal" evidence="12">
    <location>
        <begin position="172"/>
        <end position="281"/>
    </location>
</feature>
<feature type="transmembrane region" description="Helical" evidence="11">
    <location>
        <begin position="20"/>
        <end position="44"/>
    </location>
</feature>
<evidence type="ECO:0000313" key="15">
    <source>
        <dbReference type="Proteomes" id="UP000053467"/>
    </source>
</evidence>
<evidence type="ECO:0000259" key="12">
    <source>
        <dbReference type="Pfam" id="PF02687"/>
    </source>
</evidence>
<protein>
    <recommendedName>
        <fullName evidence="3 10">Cell division protein FtsX</fullName>
    </recommendedName>
</protein>
<comment type="similarity">
    <text evidence="2 10">Belongs to the ABC-4 integral membrane protein family. FtsX subfamily.</text>
</comment>
<comment type="subcellular location">
    <subcellularLocation>
        <location evidence="1">Cell membrane</location>
        <topology evidence="1">Multi-pass membrane protein</topology>
    </subcellularLocation>
</comment>
<evidence type="ECO:0000256" key="9">
    <source>
        <dbReference type="ARBA" id="ARBA00023306"/>
    </source>
</evidence>
<dbReference type="InterPro" id="IPR004513">
    <property type="entry name" value="FtsX"/>
</dbReference>
<evidence type="ECO:0000256" key="10">
    <source>
        <dbReference type="PIRNR" id="PIRNR003097"/>
    </source>
</evidence>
<dbReference type="InterPro" id="IPR040690">
    <property type="entry name" value="FtsX_ECD"/>
</dbReference>